<dbReference type="Gene3D" id="3.40.50.2300">
    <property type="match status" value="1"/>
</dbReference>
<dbReference type="SMART" id="SM00388">
    <property type="entry name" value="HisKA"/>
    <property type="match status" value="1"/>
</dbReference>
<name>A0ABU9UA29_9SPIR</name>
<dbReference type="InterPro" id="IPR036097">
    <property type="entry name" value="HisK_dim/P_sf"/>
</dbReference>
<evidence type="ECO:0000256" key="1">
    <source>
        <dbReference type="ARBA" id="ARBA00000085"/>
    </source>
</evidence>
<dbReference type="InterPro" id="IPR003594">
    <property type="entry name" value="HATPase_dom"/>
</dbReference>
<dbReference type="InterPro" id="IPR004358">
    <property type="entry name" value="Sig_transdc_His_kin-like_C"/>
</dbReference>
<evidence type="ECO:0000259" key="6">
    <source>
        <dbReference type="PROSITE" id="PS50110"/>
    </source>
</evidence>
<evidence type="ECO:0000256" key="2">
    <source>
        <dbReference type="ARBA" id="ARBA00012438"/>
    </source>
</evidence>
<sequence length="362" mass="40838">MAEARVMIVEDDVLTLTFLRKLFERRGFYVETCPSGGDALSRIEELKDFDIVLLDIIMPGINGVDVCAAIREHYPQFKLPVLFLTALGQPSEIARALDAGGNDYIIKPPQEEELFARVRNLVRLKRTIEENQELQELLRLKERIFQLVAHDIKGPVSVILQSAKLMKESAPSAFDDYLKTISDSSRRILELVRSFLALSKVRKLSGLTKTSDISLSVLLLETVQRWNEPAKAKGVELVYSFDRGKEWLVKGDQMLIGELMDNLVNNAVKYTYPNTIVSVVLEERGDWIRFSVRDEGPGISEKDASVIFEEFVSVSEQGGTGLGLTLVKEIARLHGACVGIDRERERGAAFWVDFRKPEHDVE</sequence>
<dbReference type="InterPro" id="IPR036890">
    <property type="entry name" value="HATPase_C_sf"/>
</dbReference>
<dbReference type="CDD" id="cd17574">
    <property type="entry name" value="REC_OmpR"/>
    <property type="match status" value="1"/>
</dbReference>
<dbReference type="CDD" id="cd00082">
    <property type="entry name" value="HisKA"/>
    <property type="match status" value="1"/>
</dbReference>
<feature type="modified residue" description="4-aspartylphosphate" evidence="4">
    <location>
        <position position="55"/>
    </location>
</feature>
<feature type="domain" description="Histidine kinase" evidence="5">
    <location>
        <begin position="147"/>
        <end position="358"/>
    </location>
</feature>
<dbReference type="Pfam" id="PF00072">
    <property type="entry name" value="Response_reg"/>
    <property type="match status" value="1"/>
</dbReference>
<dbReference type="InterPro" id="IPR001789">
    <property type="entry name" value="Sig_transdc_resp-reg_receiver"/>
</dbReference>
<dbReference type="RefSeq" id="WP_420068788.1">
    <property type="nucleotide sequence ID" value="NZ_JBCHKQ010000001.1"/>
</dbReference>
<evidence type="ECO:0000256" key="4">
    <source>
        <dbReference type="PROSITE-ProRule" id="PRU00169"/>
    </source>
</evidence>
<dbReference type="Pfam" id="PF00512">
    <property type="entry name" value="HisKA"/>
    <property type="match status" value="1"/>
</dbReference>
<dbReference type="Pfam" id="PF02518">
    <property type="entry name" value="HATPase_c"/>
    <property type="match status" value="1"/>
</dbReference>
<dbReference type="InterPro" id="IPR003661">
    <property type="entry name" value="HisK_dim/P_dom"/>
</dbReference>
<dbReference type="SMART" id="SM00387">
    <property type="entry name" value="HATPase_c"/>
    <property type="match status" value="1"/>
</dbReference>
<dbReference type="SMART" id="SM00448">
    <property type="entry name" value="REC"/>
    <property type="match status" value="1"/>
</dbReference>
<feature type="domain" description="Response regulatory" evidence="6">
    <location>
        <begin position="5"/>
        <end position="122"/>
    </location>
</feature>
<evidence type="ECO:0000256" key="3">
    <source>
        <dbReference type="ARBA" id="ARBA00022553"/>
    </source>
</evidence>
<dbReference type="PRINTS" id="PR00344">
    <property type="entry name" value="BCTRLSENSOR"/>
</dbReference>
<protein>
    <recommendedName>
        <fullName evidence="2">histidine kinase</fullName>
        <ecNumber evidence="2">2.7.13.3</ecNumber>
    </recommendedName>
</protein>
<dbReference type="CDD" id="cd00075">
    <property type="entry name" value="HATPase"/>
    <property type="match status" value="1"/>
</dbReference>
<dbReference type="PROSITE" id="PS50109">
    <property type="entry name" value="HIS_KIN"/>
    <property type="match status" value="1"/>
</dbReference>
<comment type="caution">
    <text evidence="7">The sequence shown here is derived from an EMBL/GenBank/DDBJ whole genome shotgun (WGS) entry which is preliminary data.</text>
</comment>
<evidence type="ECO:0000313" key="7">
    <source>
        <dbReference type="EMBL" id="MEM5947339.1"/>
    </source>
</evidence>
<accession>A0ABU9UA29</accession>
<dbReference type="PANTHER" id="PTHR43547:SF2">
    <property type="entry name" value="HYBRID SIGNAL TRANSDUCTION HISTIDINE KINASE C"/>
    <property type="match status" value="1"/>
</dbReference>
<dbReference type="Gene3D" id="3.30.565.10">
    <property type="entry name" value="Histidine kinase-like ATPase, C-terminal domain"/>
    <property type="match status" value="1"/>
</dbReference>
<dbReference type="InterPro" id="IPR005467">
    <property type="entry name" value="His_kinase_dom"/>
</dbReference>
<evidence type="ECO:0000313" key="8">
    <source>
        <dbReference type="Proteomes" id="UP001466331"/>
    </source>
</evidence>
<dbReference type="Proteomes" id="UP001466331">
    <property type="component" value="Unassembled WGS sequence"/>
</dbReference>
<dbReference type="EMBL" id="JBCHKQ010000001">
    <property type="protein sequence ID" value="MEM5947339.1"/>
    <property type="molecule type" value="Genomic_DNA"/>
</dbReference>
<evidence type="ECO:0000259" key="5">
    <source>
        <dbReference type="PROSITE" id="PS50109"/>
    </source>
</evidence>
<dbReference type="Gene3D" id="1.10.287.130">
    <property type="match status" value="1"/>
</dbReference>
<organism evidence="7 8">
    <name type="scientific">Rarispira pelagica</name>
    <dbReference type="NCBI Taxonomy" id="3141764"/>
    <lineage>
        <taxon>Bacteria</taxon>
        <taxon>Pseudomonadati</taxon>
        <taxon>Spirochaetota</taxon>
        <taxon>Spirochaetia</taxon>
        <taxon>Winmispirales</taxon>
        <taxon>Winmispiraceae</taxon>
        <taxon>Rarispira</taxon>
    </lineage>
</organism>
<dbReference type="InterPro" id="IPR011006">
    <property type="entry name" value="CheY-like_superfamily"/>
</dbReference>
<dbReference type="PANTHER" id="PTHR43547">
    <property type="entry name" value="TWO-COMPONENT HISTIDINE KINASE"/>
    <property type="match status" value="1"/>
</dbReference>
<comment type="catalytic activity">
    <reaction evidence="1">
        <text>ATP + protein L-histidine = ADP + protein N-phospho-L-histidine.</text>
        <dbReference type="EC" id="2.7.13.3"/>
    </reaction>
</comment>
<dbReference type="SUPFAM" id="SSF47384">
    <property type="entry name" value="Homodimeric domain of signal transducing histidine kinase"/>
    <property type="match status" value="1"/>
</dbReference>
<keyword evidence="8" id="KW-1185">Reference proteome</keyword>
<dbReference type="SUPFAM" id="SSF52172">
    <property type="entry name" value="CheY-like"/>
    <property type="match status" value="1"/>
</dbReference>
<reference evidence="7 8" key="1">
    <citation type="submission" date="2024-03" db="EMBL/GenBank/DDBJ databases">
        <title>Ignisphaera cupida sp. nov., a hyperthermophilic hydrolytic archaeon from a hot spring of Kamchatka, and proposal of Ignisphaeraceae fam. nov.</title>
        <authorList>
            <person name="Podosokorskaya O.A."/>
            <person name="Elcheninov A.G."/>
            <person name="Maltseva A.I."/>
            <person name="Zayulina K.S."/>
            <person name="Novikov A."/>
            <person name="Merkel A.Y."/>
        </authorList>
    </citation>
    <scope>NUCLEOTIDE SEQUENCE [LARGE SCALE GENOMIC DNA]</scope>
    <source>
        <strain evidence="7 8">38H-sp</strain>
    </source>
</reference>
<proteinExistence type="predicted"/>
<dbReference type="PROSITE" id="PS50110">
    <property type="entry name" value="RESPONSE_REGULATORY"/>
    <property type="match status" value="1"/>
</dbReference>
<gene>
    <name evidence="7" type="ORF">WKV44_02160</name>
</gene>
<dbReference type="SUPFAM" id="SSF55874">
    <property type="entry name" value="ATPase domain of HSP90 chaperone/DNA topoisomerase II/histidine kinase"/>
    <property type="match status" value="1"/>
</dbReference>
<keyword evidence="3 4" id="KW-0597">Phosphoprotein</keyword>
<dbReference type="EC" id="2.7.13.3" evidence="2"/>